<evidence type="ECO:0000256" key="2">
    <source>
        <dbReference type="SAM" id="SignalP"/>
    </source>
</evidence>
<dbReference type="InterPro" id="IPR028994">
    <property type="entry name" value="Integrin_alpha_N"/>
</dbReference>
<dbReference type="Pfam" id="PF13517">
    <property type="entry name" value="FG-GAP_3"/>
    <property type="match status" value="2"/>
</dbReference>
<organism evidence="3 4">
    <name type="scientific">Nocardioides antri</name>
    <dbReference type="NCBI Taxonomy" id="2607659"/>
    <lineage>
        <taxon>Bacteria</taxon>
        <taxon>Bacillati</taxon>
        <taxon>Actinomycetota</taxon>
        <taxon>Actinomycetes</taxon>
        <taxon>Propionibacteriales</taxon>
        <taxon>Nocardioidaceae</taxon>
        <taxon>Nocardioides</taxon>
    </lineage>
</organism>
<feature type="signal peptide" evidence="2">
    <location>
        <begin position="1"/>
        <end position="23"/>
    </location>
</feature>
<dbReference type="PANTHER" id="PTHR46580:SF4">
    <property type="entry name" value="ATP_GTP-BINDING PROTEIN"/>
    <property type="match status" value="1"/>
</dbReference>
<keyword evidence="1 2" id="KW-0732">Signal</keyword>
<reference evidence="3 4" key="1">
    <citation type="submission" date="2019-09" db="EMBL/GenBank/DDBJ databases">
        <title>Nocardioides panacisoli sp. nov., isolated from the soil of a ginseng field.</title>
        <authorList>
            <person name="Cho C."/>
        </authorList>
    </citation>
    <scope>NUCLEOTIDE SEQUENCE [LARGE SCALE GENOMIC DNA]</scope>
    <source>
        <strain evidence="3 4">BN140041</strain>
    </source>
</reference>
<evidence type="ECO:0000313" key="4">
    <source>
        <dbReference type="Proteomes" id="UP000324351"/>
    </source>
</evidence>
<dbReference type="AlphaFoldDB" id="A0A5B1M4G5"/>
<dbReference type="PANTHER" id="PTHR46580">
    <property type="entry name" value="SENSOR KINASE-RELATED"/>
    <property type="match status" value="1"/>
</dbReference>
<dbReference type="RefSeq" id="WP_149750932.1">
    <property type="nucleotide sequence ID" value="NZ_VUJW01000007.1"/>
</dbReference>
<dbReference type="EMBL" id="VUJW01000007">
    <property type="protein sequence ID" value="KAA1426677.1"/>
    <property type="molecule type" value="Genomic_DNA"/>
</dbReference>
<comment type="caution">
    <text evidence="3">The sequence shown here is derived from an EMBL/GenBank/DDBJ whole genome shotgun (WGS) entry which is preliminary data.</text>
</comment>
<gene>
    <name evidence="3" type="ORF">F0U47_13115</name>
</gene>
<dbReference type="Proteomes" id="UP000324351">
    <property type="component" value="Unassembled WGS sequence"/>
</dbReference>
<dbReference type="Gene3D" id="2.130.10.130">
    <property type="entry name" value="Integrin alpha, N-terminal"/>
    <property type="match status" value="1"/>
</dbReference>
<keyword evidence="4" id="KW-1185">Reference proteome</keyword>
<feature type="chain" id="PRO_5022905826" evidence="2">
    <location>
        <begin position="24"/>
        <end position="378"/>
    </location>
</feature>
<reference evidence="3 4" key="2">
    <citation type="submission" date="2019-09" db="EMBL/GenBank/DDBJ databases">
        <authorList>
            <person name="Jin C."/>
        </authorList>
    </citation>
    <scope>NUCLEOTIDE SEQUENCE [LARGE SCALE GENOMIC DNA]</scope>
    <source>
        <strain evidence="3 4">BN140041</strain>
    </source>
</reference>
<name>A0A5B1M4G5_9ACTN</name>
<protein>
    <submittedName>
        <fullName evidence="3">VCBS repeat-containing protein</fullName>
    </submittedName>
</protein>
<sequence>MRKTLLSLVVAGSLVAVTPPAHAATWFGPGIASPIDNAMGPGPAPRPAATADVDSDGRADLVSVGDFTAGDIRVSLGDGTGRFAAATEVAGTAQTQGLDLGDLTGDGRADIVAMTTSEARILKGDGAGGFTQIGAYPLTLGGQVQPLVVDVDGDGDLDVVAPTFTAVQSLVNGGAGSFTAGPTTQVPGAGALSAIAVARLDPGSTPDLFAIDGMTGTAFALTGNGDGGFTVRGSLYATSFVPEDIAAIDLNGDGYDDAAVVGSFSFSLATGLTDGTGRFTSPVPQSSQFGGPGPTSAAVADFDEDGREDLVVSSLADPTAGTLTVLAGNGTPGMQKIGTFSTAAFPQNPVLADYDQDGDTDIAVVSPGTITVLPNTTP</sequence>
<dbReference type="InterPro" id="IPR013517">
    <property type="entry name" value="FG-GAP"/>
</dbReference>
<proteinExistence type="predicted"/>
<dbReference type="SUPFAM" id="SSF69318">
    <property type="entry name" value="Integrin alpha N-terminal domain"/>
    <property type="match status" value="2"/>
</dbReference>
<evidence type="ECO:0000256" key="1">
    <source>
        <dbReference type="ARBA" id="ARBA00022729"/>
    </source>
</evidence>
<dbReference type="Gene3D" id="2.30.30.100">
    <property type="match status" value="1"/>
</dbReference>
<evidence type="ECO:0000313" key="3">
    <source>
        <dbReference type="EMBL" id="KAA1426677.1"/>
    </source>
</evidence>
<accession>A0A5B1M4G5</accession>